<dbReference type="Pfam" id="PF02891">
    <property type="entry name" value="zf-MIZ"/>
    <property type="match status" value="1"/>
</dbReference>
<dbReference type="UniPathway" id="UPA00886"/>
<evidence type="ECO:0000256" key="9">
    <source>
        <dbReference type="ARBA" id="ARBA00023242"/>
    </source>
</evidence>
<dbReference type="InterPro" id="IPR036361">
    <property type="entry name" value="SAP_dom_sf"/>
</dbReference>
<keyword evidence="5" id="KW-0479">Metal-binding</keyword>
<dbReference type="GO" id="GO:0016925">
    <property type="term" value="P:protein sumoylation"/>
    <property type="evidence" value="ECO:0007669"/>
    <property type="project" value="UniProtKB-UniPathway"/>
</dbReference>
<dbReference type="GO" id="GO:0000785">
    <property type="term" value="C:chromatin"/>
    <property type="evidence" value="ECO:0007669"/>
    <property type="project" value="TreeGrafter"/>
</dbReference>
<keyword evidence="9" id="KW-0539">Nucleus</keyword>
<dbReference type="AlphaFoldDB" id="A0A0N4ZUF5"/>
<dbReference type="Proteomes" id="UP000038045">
    <property type="component" value="Unplaced"/>
</dbReference>
<dbReference type="InterPro" id="IPR003034">
    <property type="entry name" value="SAP_dom"/>
</dbReference>
<evidence type="ECO:0000256" key="7">
    <source>
        <dbReference type="ARBA" id="ARBA00022786"/>
    </source>
</evidence>
<evidence type="ECO:0000256" key="11">
    <source>
        <dbReference type="SAM" id="MobiDB-lite"/>
    </source>
</evidence>
<dbReference type="GO" id="GO:0008270">
    <property type="term" value="F:zinc ion binding"/>
    <property type="evidence" value="ECO:0007669"/>
    <property type="project" value="UniProtKB-KW"/>
</dbReference>
<proteinExistence type="inferred from homology"/>
<dbReference type="PROSITE" id="PS51044">
    <property type="entry name" value="ZF_SP_RING"/>
    <property type="match status" value="1"/>
</dbReference>
<comment type="similarity">
    <text evidence="3">Belongs to the PIAS family.</text>
</comment>
<evidence type="ECO:0000256" key="2">
    <source>
        <dbReference type="ARBA" id="ARBA00004718"/>
    </source>
</evidence>
<dbReference type="GO" id="GO:0005634">
    <property type="term" value="C:nucleus"/>
    <property type="evidence" value="ECO:0007669"/>
    <property type="project" value="UniProtKB-SubCell"/>
</dbReference>
<keyword evidence="8" id="KW-0862">Zinc</keyword>
<evidence type="ECO:0000313" key="15">
    <source>
        <dbReference type="WBParaSite" id="PTRK_0001221800.1"/>
    </source>
</evidence>
<dbReference type="SMART" id="SM00513">
    <property type="entry name" value="SAP"/>
    <property type="match status" value="1"/>
</dbReference>
<organism evidence="14 15">
    <name type="scientific">Parastrongyloides trichosuri</name>
    <name type="common">Possum-specific nematode worm</name>
    <dbReference type="NCBI Taxonomy" id="131310"/>
    <lineage>
        <taxon>Eukaryota</taxon>
        <taxon>Metazoa</taxon>
        <taxon>Ecdysozoa</taxon>
        <taxon>Nematoda</taxon>
        <taxon>Chromadorea</taxon>
        <taxon>Rhabditida</taxon>
        <taxon>Tylenchina</taxon>
        <taxon>Panagrolaimomorpha</taxon>
        <taxon>Strongyloidoidea</taxon>
        <taxon>Strongyloididae</taxon>
        <taxon>Parastrongyloides</taxon>
    </lineage>
</organism>
<keyword evidence="7" id="KW-0833">Ubl conjugation pathway</keyword>
<evidence type="ECO:0000256" key="8">
    <source>
        <dbReference type="ARBA" id="ARBA00022833"/>
    </source>
</evidence>
<evidence type="ECO:0000313" key="14">
    <source>
        <dbReference type="Proteomes" id="UP000038045"/>
    </source>
</evidence>
<feature type="domain" description="SP-RING-type" evidence="13">
    <location>
        <begin position="279"/>
        <end position="364"/>
    </location>
</feature>
<dbReference type="InterPro" id="IPR013083">
    <property type="entry name" value="Znf_RING/FYVE/PHD"/>
</dbReference>
<dbReference type="Gene3D" id="1.10.720.30">
    <property type="entry name" value="SAP domain"/>
    <property type="match status" value="1"/>
</dbReference>
<evidence type="ECO:0000256" key="10">
    <source>
        <dbReference type="PROSITE-ProRule" id="PRU00452"/>
    </source>
</evidence>
<dbReference type="InterPro" id="IPR004181">
    <property type="entry name" value="Znf_MIZ"/>
</dbReference>
<sequence>MVDKASLLQCKELILIKFKVDDLRHCLQEIKSNTSGKKDELQRRLKSILESAKTQAKAASVILERGGTSGIINNIPRENFIEKSKSVGNATYNINMKKLYFHKNIKNISGWKNIESTTNFPQLSFRLQLPKEDCKSFDIQRTEAPRQCLLLRSTKIYPMDENNKFNDVYPLGMRLLINNLDVSSLLPREICYSSVDKKYRLGIPTILNDGIAKYPSFFKGERSVQVDIRYDRETNKDESFVFAVFVSTQKTVNEVCQEVMCKQKNSSSKLMEELKKSSNSNDVQWESIKISLLSSASLRRIKIPFRGKNCNHLAPDDLQDYVEININTEAWKCKICKAECTPDDMQIEEFYLQILNKHTKADEIELYPNGSFNVLGKRDNDFVFNFPGTAVNNKRKQQDDTIIIIDSDDEEDNGSSIKTEALGQSLLPCPVDSSKVKSNGKVIECITISDSSDDEGMVMPPSKRSRIDSNSSNMNNVISNTKVVERMDLSTEIEKNQPTSHHSCNSPSRSPSNMSISSDSFHNDIIEDINKVSSNILEPSYSNNQFDNIHELNNQIKNNSSVFNKFINGIVDKNAFNINTLIQIKDQTVNNDEYLSKKTLYNNIFGNSLTHNPFPTNVNVNGGSSCVQDFSKYRDDRLNKLSKRLEDIDKEFEHLLPSKF</sequence>
<feature type="domain" description="SAP" evidence="12">
    <location>
        <begin position="15"/>
        <end position="49"/>
    </location>
</feature>
<accession>A0A0N4ZUF5</accession>
<keyword evidence="6 10" id="KW-0863">Zinc-finger</keyword>
<evidence type="ECO:0000256" key="6">
    <source>
        <dbReference type="ARBA" id="ARBA00022771"/>
    </source>
</evidence>
<evidence type="ECO:0000259" key="12">
    <source>
        <dbReference type="PROSITE" id="PS50800"/>
    </source>
</evidence>
<evidence type="ECO:0000256" key="3">
    <source>
        <dbReference type="ARBA" id="ARBA00005383"/>
    </source>
</evidence>
<dbReference type="SUPFAM" id="SSF68906">
    <property type="entry name" value="SAP domain"/>
    <property type="match status" value="1"/>
</dbReference>
<evidence type="ECO:0000256" key="4">
    <source>
        <dbReference type="ARBA" id="ARBA00022679"/>
    </source>
</evidence>
<name>A0A0N4ZUF5_PARTI</name>
<keyword evidence="4" id="KW-0808">Transferase</keyword>
<reference evidence="15" key="1">
    <citation type="submission" date="2017-02" db="UniProtKB">
        <authorList>
            <consortium name="WormBaseParasite"/>
        </authorList>
    </citation>
    <scope>IDENTIFICATION</scope>
</reference>
<dbReference type="Gene3D" id="3.30.40.10">
    <property type="entry name" value="Zinc/RING finger domain, C3HC4 (zinc finger)"/>
    <property type="match status" value="1"/>
</dbReference>
<evidence type="ECO:0000259" key="13">
    <source>
        <dbReference type="PROSITE" id="PS51044"/>
    </source>
</evidence>
<dbReference type="PROSITE" id="PS50800">
    <property type="entry name" value="SAP"/>
    <property type="match status" value="1"/>
</dbReference>
<keyword evidence="14" id="KW-1185">Reference proteome</keyword>
<dbReference type="WBParaSite" id="PTRK_0001221800.1">
    <property type="protein sequence ID" value="PTRK_0001221800.1"/>
    <property type="gene ID" value="PTRK_0001221800"/>
</dbReference>
<evidence type="ECO:0000256" key="5">
    <source>
        <dbReference type="ARBA" id="ARBA00022723"/>
    </source>
</evidence>
<comment type="subcellular location">
    <subcellularLocation>
        <location evidence="1">Nucleus</location>
    </subcellularLocation>
</comment>
<protein>
    <submittedName>
        <fullName evidence="15">SP-RING-type domain-containing protein</fullName>
    </submittedName>
</protein>
<dbReference type="STRING" id="131310.A0A0N4ZUF5"/>
<dbReference type="PANTHER" id="PTHR10782:SF4">
    <property type="entry name" value="TONALLI, ISOFORM E"/>
    <property type="match status" value="1"/>
</dbReference>
<evidence type="ECO:0000256" key="1">
    <source>
        <dbReference type="ARBA" id="ARBA00004123"/>
    </source>
</evidence>
<comment type="pathway">
    <text evidence="2">Protein modification; protein sumoylation.</text>
</comment>
<dbReference type="GO" id="GO:0061665">
    <property type="term" value="F:SUMO ligase activity"/>
    <property type="evidence" value="ECO:0007669"/>
    <property type="project" value="TreeGrafter"/>
</dbReference>
<dbReference type="PANTHER" id="PTHR10782">
    <property type="entry name" value="ZINC FINGER MIZ DOMAIN-CONTAINING PROTEIN"/>
    <property type="match status" value="1"/>
</dbReference>
<feature type="region of interest" description="Disordered" evidence="11">
    <location>
        <begin position="493"/>
        <end position="519"/>
    </location>
</feature>
<feature type="compositionally biased region" description="Low complexity" evidence="11">
    <location>
        <begin position="500"/>
        <end position="519"/>
    </location>
</feature>
<feature type="region of interest" description="Disordered" evidence="11">
    <location>
        <begin position="452"/>
        <end position="475"/>
    </location>
</feature>